<dbReference type="Proteomes" id="UP000235371">
    <property type="component" value="Unassembled WGS sequence"/>
</dbReference>
<evidence type="ECO:0000313" key="3">
    <source>
        <dbReference type="Proteomes" id="UP000235371"/>
    </source>
</evidence>
<accession>A0A2J6TNH4</accession>
<organism evidence="2 3">
    <name type="scientific">Hyaloscypha bicolor E</name>
    <dbReference type="NCBI Taxonomy" id="1095630"/>
    <lineage>
        <taxon>Eukaryota</taxon>
        <taxon>Fungi</taxon>
        <taxon>Dikarya</taxon>
        <taxon>Ascomycota</taxon>
        <taxon>Pezizomycotina</taxon>
        <taxon>Leotiomycetes</taxon>
        <taxon>Helotiales</taxon>
        <taxon>Hyaloscyphaceae</taxon>
        <taxon>Hyaloscypha</taxon>
        <taxon>Hyaloscypha bicolor</taxon>
    </lineage>
</organism>
<gene>
    <name evidence="2" type="ORF">K444DRAFT_608932</name>
</gene>
<reference evidence="2 3" key="1">
    <citation type="submission" date="2016-04" db="EMBL/GenBank/DDBJ databases">
        <title>A degradative enzymes factory behind the ericoid mycorrhizal symbiosis.</title>
        <authorList>
            <consortium name="DOE Joint Genome Institute"/>
            <person name="Martino E."/>
            <person name="Morin E."/>
            <person name="Grelet G."/>
            <person name="Kuo A."/>
            <person name="Kohler A."/>
            <person name="Daghino S."/>
            <person name="Barry K."/>
            <person name="Choi C."/>
            <person name="Cichocki N."/>
            <person name="Clum A."/>
            <person name="Copeland A."/>
            <person name="Hainaut M."/>
            <person name="Haridas S."/>
            <person name="Labutti K."/>
            <person name="Lindquist E."/>
            <person name="Lipzen A."/>
            <person name="Khouja H.-R."/>
            <person name="Murat C."/>
            <person name="Ohm R."/>
            <person name="Olson A."/>
            <person name="Spatafora J."/>
            <person name="Veneault-Fourrey C."/>
            <person name="Henrissat B."/>
            <person name="Grigoriev I."/>
            <person name="Martin F."/>
            <person name="Perotto S."/>
        </authorList>
    </citation>
    <scope>NUCLEOTIDE SEQUENCE [LARGE SCALE GENOMIC DNA]</scope>
    <source>
        <strain evidence="2 3">E</strain>
    </source>
</reference>
<sequence length="191" mass="20193">MRIHRGTWATRSNLLNKLSLPFPGNSLEIPSWARSPSPILGATNKSKTTAPKSPATDSKFGVSSKQEGRSRRRDHKIYVSLYVATRGRASTHCTGYIAGNGGVCDITQTTGPMGIQGPATGVPVLGPPGNFFGADIASAVGVGSTSAEDLFNSAASSSFIKVEDQEQQKRCNLETREALTLSLLPLSLLFG</sequence>
<feature type="region of interest" description="Disordered" evidence="1">
    <location>
        <begin position="33"/>
        <end position="72"/>
    </location>
</feature>
<dbReference type="InParanoid" id="A0A2J6TNH4"/>
<dbReference type="RefSeq" id="XP_024741477.1">
    <property type="nucleotide sequence ID" value="XM_024879478.1"/>
</dbReference>
<keyword evidence="3" id="KW-1185">Reference proteome</keyword>
<evidence type="ECO:0000313" key="2">
    <source>
        <dbReference type="EMBL" id="PMD64573.1"/>
    </source>
</evidence>
<protein>
    <submittedName>
        <fullName evidence="2">Uncharacterized protein</fullName>
    </submittedName>
</protein>
<dbReference type="GeneID" id="36587555"/>
<dbReference type="AlphaFoldDB" id="A0A2J6TNH4"/>
<proteinExistence type="predicted"/>
<dbReference type="EMBL" id="KZ613749">
    <property type="protein sequence ID" value="PMD64573.1"/>
    <property type="molecule type" value="Genomic_DNA"/>
</dbReference>
<name>A0A2J6TNH4_9HELO</name>
<evidence type="ECO:0000256" key="1">
    <source>
        <dbReference type="SAM" id="MobiDB-lite"/>
    </source>
</evidence>